<dbReference type="SUPFAM" id="SSF56801">
    <property type="entry name" value="Acetyl-CoA synthetase-like"/>
    <property type="match status" value="1"/>
</dbReference>
<dbReference type="AlphaFoldDB" id="D5XC74"/>
<feature type="domain" description="AMP-binding enzyme C-terminal" evidence="7">
    <location>
        <begin position="463"/>
        <end position="541"/>
    </location>
</feature>
<dbReference type="FunFam" id="3.30.300.30:FF:000005">
    <property type="entry name" value="Acyl-coenzyme A synthetase ACSM5, mitochondrial"/>
    <property type="match status" value="1"/>
</dbReference>
<dbReference type="KEGG" id="tjr:TherJR_2691"/>
<proteinExistence type="inferred from homology"/>
<dbReference type="eggNOG" id="COG0365">
    <property type="taxonomic scope" value="Bacteria"/>
</dbReference>
<dbReference type="GO" id="GO:0006637">
    <property type="term" value="P:acyl-CoA metabolic process"/>
    <property type="evidence" value="ECO:0007669"/>
    <property type="project" value="TreeGrafter"/>
</dbReference>
<dbReference type="Pfam" id="PF00501">
    <property type="entry name" value="AMP-binding"/>
    <property type="match status" value="1"/>
</dbReference>
<evidence type="ECO:0000313" key="8">
    <source>
        <dbReference type="EMBL" id="ADG83526.1"/>
    </source>
</evidence>
<evidence type="ECO:0000313" key="9">
    <source>
        <dbReference type="Proteomes" id="UP000002377"/>
    </source>
</evidence>
<keyword evidence="4" id="KW-0067">ATP-binding</keyword>
<evidence type="ECO:0000256" key="5">
    <source>
        <dbReference type="SAM" id="Phobius"/>
    </source>
</evidence>
<dbReference type="OrthoDB" id="9778383at2"/>
<evidence type="ECO:0000256" key="3">
    <source>
        <dbReference type="ARBA" id="ARBA00022741"/>
    </source>
</evidence>
<protein>
    <submittedName>
        <fullName evidence="8">AMP-dependent synthetase and ligase</fullName>
    </submittedName>
</protein>
<evidence type="ECO:0000259" key="6">
    <source>
        <dbReference type="Pfam" id="PF00501"/>
    </source>
</evidence>
<evidence type="ECO:0000256" key="2">
    <source>
        <dbReference type="ARBA" id="ARBA00022598"/>
    </source>
</evidence>
<feature type="transmembrane region" description="Helical" evidence="5">
    <location>
        <begin position="98"/>
        <end position="117"/>
    </location>
</feature>
<keyword evidence="5" id="KW-0472">Membrane</keyword>
<name>D5XC74_THEPJ</name>
<evidence type="ECO:0000256" key="4">
    <source>
        <dbReference type="ARBA" id="ARBA00022840"/>
    </source>
</evidence>
<organism evidence="8 9">
    <name type="scientific">Thermincola potens (strain JR)</name>
    <dbReference type="NCBI Taxonomy" id="635013"/>
    <lineage>
        <taxon>Bacteria</taxon>
        <taxon>Bacillati</taxon>
        <taxon>Bacillota</taxon>
        <taxon>Clostridia</taxon>
        <taxon>Eubacteriales</taxon>
        <taxon>Thermincolaceae</taxon>
        <taxon>Thermincola</taxon>
    </lineage>
</organism>
<dbReference type="GO" id="GO:0015645">
    <property type="term" value="F:fatty acid ligase activity"/>
    <property type="evidence" value="ECO:0007669"/>
    <property type="project" value="TreeGrafter"/>
</dbReference>
<dbReference type="HOGENOM" id="CLU_000022_59_10_9"/>
<reference evidence="8 9" key="1">
    <citation type="submission" date="2010-05" db="EMBL/GenBank/DDBJ databases">
        <title>Complete sequence of Thermincola sp. JR.</title>
        <authorList>
            <consortium name="US DOE Joint Genome Institute"/>
            <person name="Lucas S."/>
            <person name="Copeland A."/>
            <person name="Lapidus A."/>
            <person name="Cheng J.-F."/>
            <person name="Bruce D."/>
            <person name="Goodwin L."/>
            <person name="Pitluck S."/>
            <person name="Chertkov O."/>
            <person name="Detter J.C."/>
            <person name="Han C."/>
            <person name="Tapia R."/>
            <person name="Land M."/>
            <person name="Hauser L."/>
            <person name="Kyrpides N."/>
            <person name="Mikhailova N."/>
            <person name="Hazen T.C."/>
            <person name="Woyke T."/>
        </authorList>
    </citation>
    <scope>NUCLEOTIDE SEQUENCE [LARGE SCALE GENOMIC DNA]</scope>
    <source>
        <strain evidence="8 9">JR</strain>
    </source>
</reference>
<dbReference type="STRING" id="635013.TherJR_2691"/>
<dbReference type="GO" id="GO:0004321">
    <property type="term" value="F:fatty-acyl-CoA synthase activity"/>
    <property type="evidence" value="ECO:0007669"/>
    <property type="project" value="TreeGrafter"/>
</dbReference>
<dbReference type="Gene3D" id="3.40.50.12780">
    <property type="entry name" value="N-terminal domain of ligase-like"/>
    <property type="match status" value="1"/>
</dbReference>
<dbReference type="Proteomes" id="UP000002377">
    <property type="component" value="Chromosome"/>
</dbReference>
<dbReference type="RefSeq" id="WP_013121517.1">
    <property type="nucleotide sequence ID" value="NC_014152.1"/>
</dbReference>
<dbReference type="PANTHER" id="PTHR43605:SF10">
    <property type="entry name" value="ACYL-COA SYNTHETASE MEDIUM CHAIN FAMILY MEMBER 3"/>
    <property type="match status" value="1"/>
</dbReference>
<dbReference type="Gene3D" id="3.30.300.30">
    <property type="match status" value="1"/>
</dbReference>
<keyword evidence="9" id="KW-1185">Reference proteome</keyword>
<accession>D5XC74</accession>
<dbReference type="GO" id="GO:0006633">
    <property type="term" value="P:fatty acid biosynthetic process"/>
    <property type="evidence" value="ECO:0007669"/>
    <property type="project" value="TreeGrafter"/>
</dbReference>
<dbReference type="InterPro" id="IPR000873">
    <property type="entry name" value="AMP-dep_synth/lig_dom"/>
</dbReference>
<evidence type="ECO:0000256" key="1">
    <source>
        <dbReference type="ARBA" id="ARBA00006432"/>
    </source>
</evidence>
<dbReference type="Pfam" id="PF13193">
    <property type="entry name" value="AMP-binding_C"/>
    <property type="match status" value="1"/>
</dbReference>
<keyword evidence="5" id="KW-1133">Transmembrane helix</keyword>
<feature type="domain" description="AMP-dependent synthetase/ligase" evidence="6">
    <location>
        <begin position="39"/>
        <end position="413"/>
    </location>
</feature>
<dbReference type="PROSITE" id="PS00455">
    <property type="entry name" value="AMP_BINDING"/>
    <property type="match status" value="1"/>
</dbReference>
<keyword evidence="2 8" id="KW-0436">Ligase</keyword>
<dbReference type="PANTHER" id="PTHR43605">
    <property type="entry name" value="ACYL-COENZYME A SYNTHETASE"/>
    <property type="match status" value="1"/>
</dbReference>
<keyword evidence="5" id="KW-0812">Transmembrane</keyword>
<evidence type="ECO:0000259" key="7">
    <source>
        <dbReference type="Pfam" id="PF13193"/>
    </source>
</evidence>
<comment type="similarity">
    <text evidence="1">Belongs to the ATP-dependent AMP-binding enzyme family.</text>
</comment>
<keyword evidence="3" id="KW-0547">Nucleotide-binding</keyword>
<dbReference type="InterPro" id="IPR051087">
    <property type="entry name" value="Mitochondrial_ACSM"/>
</dbReference>
<sequence>MSLLEKYVSQTEFSSYEDFCANFKINVPENFNFAYDIIDEYAKTEPSRMALVWCDDKGNERFFTFADLKYWSDKTANFFASQGIKKGDKVMFILRRRYEFYFCALALAKIGAVYIPATFQLTAKDIAYRNNAANIKMIVAYNQRDIIEHVEGAMEQSPTLEKLVLVDGRREGWLNFEEEVAKASEKWERPTGENDTQNDDLMIIYFTSGTTSLPKMAAHTFTYPLGHIVTAKYWQRVEDGGLHLTVADSGWAKFGWGKIYGQWICGAVQFVYDMDKFVPKTLLEKMEKYRLTTFCAPPTVYRFLLQEDLKNYDLTSIKHCSTAGEPLNPEVYERFYRETGIRIFDGFGQSETTVLVANFEWFETRPGSMGKPNPAYDIDIVDEEGNSCPAGVEGELVIKCDSGRPVGLFNGYYGDEEANAKAWRHNMYHTGDVVYKDEDGYYWFVGRNDDVIKASGYRISPFEVESALIEHPAVVECAVTGAPDSIRGIVVKATVVLAKGCEPSDELKKELQEHVKKVTAPYKYPRIIEFVEELPKTISGKIRRAQIRKEDQEKYRG</sequence>
<dbReference type="GO" id="GO:0016405">
    <property type="term" value="F:CoA-ligase activity"/>
    <property type="evidence" value="ECO:0007669"/>
    <property type="project" value="UniProtKB-ARBA"/>
</dbReference>
<gene>
    <name evidence="8" type="ordered locus">TherJR_2691</name>
</gene>
<dbReference type="GO" id="GO:0005524">
    <property type="term" value="F:ATP binding"/>
    <property type="evidence" value="ECO:0007669"/>
    <property type="project" value="UniProtKB-KW"/>
</dbReference>
<dbReference type="InterPro" id="IPR020845">
    <property type="entry name" value="AMP-binding_CS"/>
</dbReference>
<dbReference type="InterPro" id="IPR045851">
    <property type="entry name" value="AMP-bd_C_sf"/>
</dbReference>
<dbReference type="InterPro" id="IPR025110">
    <property type="entry name" value="AMP-bd_C"/>
</dbReference>
<dbReference type="InterPro" id="IPR042099">
    <property type="entry name" value="ANL_N_sf"/>
</dbReference>
<dbReference type="EMBL" id="CP002028">
    <property type="protein sequence ID" value="ADG83526.1"/>
    <property type="molecule type" value="Genomic_DNA"/>
</dbReference>